<keyword evidence="2" id="KW-1185">Reference proteome</keyword>
<evidence type="ECO:0000313" key="2">
    <source>
        <dbReference type="Proteomes" id="UP000233551"/>
    </source>
</evidence>
<accession>A0A2I0IFI3</accession>
<protein>
    <submittedName>
        <fullName evidence="1">Uncharacterized protein</fullName>
    </submittedName>
</protein>
<name>A0A2I0IFI3_PUNGR</name>
<sequence>MAETGKVRLVGAPSARMCCPSSRTTLFTSASAVGLCFEVRLFPLPLSMFKTMNNLPVPVFIKTMNSTWVSQQSLIWRRSWSRRVENDEQYPGERGKEKYDEQ</sequence>
<dbReference type="Proteomes" id="UP000233551">
    <property type="component" value="Unassembled WGS sequence"/>
</dbReference>
<reference evidence="1 2" key="1">
    <citation type="submission" date="2017-11" db="EMBL/GenBank/DDBJ databases">
        <title>De-novo sequencing of pomegranate (Punica granatum L.) genome.</title>
        <authorList>
            <person name="Akparov Z."/>
            <person name="Amiraslanov A."/>
            <person name="Hajiyeva S."/>
            <person name="Abbasov M."/>
            <person name="Kaur K."/>
            <person name="Hamwieh A."/>
            <person name="Solovyev V."/>
            <person name="Salamov A."/>
            <person name="Braich B."/>
            <person name="Kosarev P."/>
            <person name="Mahmoud A."/>
            <person name="Hajiyev E."/>
            <person name="Babayeva S."/>
            <person name="Izzatullayeva V."/>
            <person name="Mammadov A."/>
            <person name="Mammadov A."/>
            <person name="Sharifova S."/>
            <person name="Ojaghi J."/>
            <person name="Eynullazada K."/>
            <person name="Bayramov B."/>
            <person name="Abdulazimova A."/>
            <person name="Shahmuradov I."/>
        </authorList>
    </citation>
    <scope>NUCLEOTIDE SEQUENCE [LARGE SCALE GENOMIC DNA]</scope>
    <source>
        <strain evidence="2">cv. AG2017</strain>
        <tissue evidence="1">Leaf</tissue>
    </source>
</reference>
<evidence type="ECO:0000313" key="1">
    <source>
        <dbReference type="EMBL" id="PKI42775.1"/>
    </source>
</evidence>
<comment type="caution">
    <text evidence="1">The sequence shown here is derived from an EMBL/GenBank/DDBJ whole genome shotgun (WGS) entry which is preliminary data.</text>
</comment>
<gene>
    <name evidence="1" type="ORF">CRG98_036903</name>
</gene>
<dbReference type="AlphaFoldDB" id="A0A2I0IFI3"/>
<dbReference type="EMBL" id="PGOL01003135">
    <property type="protein sequence ID" value="PKI42775.1"/>
    <property type="molecule type" value="Genomic_DNA"/>
</dbReference>
<proteinExistence type="predicted"/>
<organism evidence="1 2">
    <name type="scientific">Punica granatum</name>
    <name type="common">Pomegranate</name>
    <dbReference type="NCBI Taxonomy" id="22663"/>
    <lineage>
        <taxon>Eukaryota</taxon>
        <taxon>Viridiplantae</taxon>
        <taxon>Streptophyta</taxon>
        <taxon>Embryophyta</taxon>
        <taxon>Tracheophyta</taxon>
        <taxon>Spermatophyta</taxon>
        <taxon>Magnoliopsida</taxon>
        <taxon>eudicotyledons</taxon>
        <taxon>Gunneridae</taxon>
        <taxon>Pentapetalae</taxon>
        <taxon>rosids</taxon>
        <taxon>malvids</taxon>
        <taxon>Myrtales</taxon>
        <taxon>Lythraceae</taxon>
        <taxon>Punica</taxon>
    </lineage>
</organism>